<gene>
    <name evidence="1" type="ORF">GAK31_01654</name>
</gene>
<accession>A0A7V8JML9</accession>
<evidence type="ECO:0000313" key="2">
    <source>
        <dbReference type="Proteomes" id="UP000487117"/>
    </source>
</evidence>
<dbReference type="Proteomes" id="UP000487117">
    <property type="component" value="Unassembled WGS sequence"/>
</dbReference>
<comment type="caution">
    <text evidence="1">The sequence shown here is derived from an EMBL/GenBank/DDBJ whole genome shotgun (WGS) entry which is preliminary data.</text>
</comment>
<organism evidence="1 2">
    <name type="scientific">Stenotrophomonas maltophilia</name>
    <name type="common">Pseudomonas maltophilia</name>
    <name type="synonym">Xanthomonas maltophilia</name>
    <dbReference type="NCBI Taxonomy" id="40324"/>
    <lineage>
        <taxon>Bacteria</taxon>
        <taxon>Pseudomonadati</taxon>
        <taxon>Pseudomonadota</taxon>
        <taxon>Gammaproteobacteria</taxon>
        <taxon>Lysobacterales</taxon>
        <taxon>Lysobacteraceae</taxon>
        <taxon>Stenotrophomonas</taxon>
        <taxon>Stenotrophomonas maltophilia group</taxon>
    </lineage>
</organism>
<dbReference type="AlphaFoldDB" id="A0A7V8JML9"/>
<dbReference type="EMBL" id="WNDS01000002">
    <property type="protein sequence ID" value="KAF1016166.1"/>
    <property type="molecule type" value="Genomic_DNA"/>
</dbReference>
<name>A0A7V8JML9_STEMA</name>
<reference evidence="2" key="1">
    <citation type="journal article" date="2020" name="MBio">
        <title>Horizontal gene transfer to a defensive symbiont with a reduced genome amongst a multipartite beetle microbiome.</title>
        <authorList>
            <person name="Waterworth S.C."/>
            <person name="Florez L.V."/>
            <person name="Rees E.R."/>
            <person name="Hertweck C."/>
            <person name="Kaltenpoth M."/>
            <person name="Kwan J.C."/>
        </authorList>
    </citation>
    <scope>NUCLEOTIDE SEQUENCE [LARGE SCALE GENOMIC DNA]</scope>
</reference>
<evidence type="ECO:0000313" key="1">
    <source>
        <dbReference type="EMBL" id="KAF1016166.1"/>
    </source>
</evidence>
<proteinExistence type="predicted"/>
<sequence>MFLMSSVHIHGESVLNASLDRSAYFRPQTVGLLDCPWCNPQDEPVSRLTWD</sequence>
<protein>
    <submittedName>
        <fullName evidence="1">Uncharacterized protein</fullName>
    </submittedName>
</protein>